<evidence type="ECO:0000313" key="2">
    <source>
        <dbReference type="EMBL" id="KAJ8466325.1"/>
    </source>
</evidence>
<comment type="caution">
    <text evidence="2">The sequence shown here is derived from an EMBL/GenBank/DDBJ whole genome shotgun (WGS) entry which is preliminary data.</text>
</comment>
<dbReference type="AlphaFoldDB" id="A0AAV8QBR5"/>
<evidence type="ECO:0000256" key="1">
    <source>
        <dbReference type="SAM" id="MobiDB-lite"/>
    </source>
</evidence>
<evidence type="ECO:0000313" key="3">
    <source>
        <dbReference type="Proteomes" id="UP001222027"/>
    </source>
</evidence>
<sequence>MEFGYSNSGPVKLPCGVKSLSGGLEGDETGGIGVGMVPLQWSTHWISSTGHSRSMTDSNELSDNGSEAAN</sequence>
<accession>A0AAV8QBR5</accession>
<keyword evidence="3" id="KW-1185">Reference proteome</keyword>
<proteinExistence type="predicted"/>
<name>A0AAV8QBR5_ENSVE</name>
<reference evidence="2 3" key="1">
    <citation type="submission" date="2022-12" db="EMBL/GenBank/DDBJ databases">
        <title>Chromosome-scale assembly of the Ensete ventricosum genome.</title>
        <authorList>
            <person name="Dussert Y."/>
            <person name="Stocks J."/>
            <person name="Wendawek A."/>
            <person name="Woldeyes F."/>
            <person name="Nichols R.A."/>
            <person name="Borrell J.S."/>
        </authorList>
    </citation>
    <scope>NUCLEOTIDE SEQUENCE [LARGE SCALE GENOMIC DNA]</scope>
    <source>
        <strain evidence="3">cv. Maze</strain>
        <tissue evidence="2">Seeds</tissue>
    </source>
</reference>
<dbReference type="EMBL" id="JAQQAF010000008">
    <property type="protein sequence ID" value="KAJ8466325.1"/>
    <property type="molecule type" value="Genomic_DNA"/>
</dbReference>
<organism evidence="2 3">
    <name type="scientific">Ensete ventricosum</name>
    <name type="common">Abyssinian banana</name>
    <name type="synonym">Musa ensete</name>
    <dbReference type="NCBI Taxonomy" id="4639"/>
    <lineage>
        <taxon>Eukaryota</taxon>
        <taxon>Viridiplantae</taxon>
        <taxon>Streptophyta</taxon>
        <taxon>Embryophyta</taxon>
        <taxon>Tracheophyta</taxon>
        <taxon>Spermatophyta</taxon>
        <taxon>Magnoliopsida</taxon>
        <taxon>Liliopsida</taxon>
        <taxon>Zingiberales</taxon>
        <taxon>Musaceae</taxon>
        <taxon>Ensete</taxon>
    </lineage>
</organism>
<gene>
    <name evidence="2" type="ORF">OPV22_028877</name>
</gene>
<feature type="region of interest" description="Disordered" evidence="1">
    <location>
        <begin position="48"/>
        <end position="70"/>
    </location>
</feature>
<protein>
    <submittedName>
        <fullName evidence="2">Uncharacterized protein</fullName>
    </submittedName>
</protein>
<dbReference type="Proteomes" id="UP001222027">
    <property type="component" value="Unassembled WGS sequence"/>
</dbReference>